<keyword evidence="1" id="KW-0812">Transmembrane</keyword>
<organism evidence="2 3">
    <name type="scientific">Gymnodinialimonas ceratoperidinii</name>
    <dbReference type="NCBI Taxonomy" id="2856823"/>
    <lineage>
        <taxon>Bacteria</taxon>
        <taxon>Pseudomonadati</taxon>
        <taxon>Pseudomonadota</taxon>
        <taxon>Alphaproteobacteria</taxon>
        <taxon>Rhodobacterales</taxon>
        <taxon>Paracoccaceae</taxon>
        <taxon>Gymnodinialimonas</taxon>
    </lineage>
</organism>
<accession>A0A8F6TXF4</accession>
<feature type="transmembrane region" description="Helical" evidence="1">
    <location>
        <begin position="6"/>
        <end position="24"/>
    </location>
</feature>
<evidence type="ECO:0000256" key="1">
    <source>
        <dbReference type="SAM" id="Phobius"/>
    </source>
</evidence>
<proteinExistence type="predicted"/>
<name>A0A8F6TXF4_9RHOB</name>
<feature type="transmembrane region" description="Helical" evidence="1">
    <location>
        <begin position="73"/>
        <end position="91"/>
    </location>
</feature>
<dbReference type="EMBL" id="CP079194">
    <property type="protein sequence ID" value="QXT39512.1"/>
    <property type="molecule type" value="Genomic_DNA"/>
</dbReference>
<keyword evidence="1" id="KW-0472">Membrane</keyword>
<evidence type="ECO:0000313" key="3">
    <source>
        <dbReference type="Proteomes" id="UP000825009"/>
    </source>
</evidence>
<gene>
    <name evidence="2" type="ORF">KYE46_16560</name>
</gene>
<keyword evidence="1" id="KW-1133">Transmembrane helix</keyword>
<dbReference type="KEGG" id="gce:KYE46_16560"/>
<reference evidence="2 3" key="1">
    <citation type="submission" date="2021-07" db="EMBL/GenBank/DDBJ databases">
        <title>A novel Jannaschia species isolated from marine dinoflagellate Ceratoperidinium margalefii.</title>
        <authorList>
            <person name="Jiang Y."/>
            <person name="Li Z."/>
        </authorList>
    </citation>
    <scope>NUCLEOTIDE SEQUENCE [LARGE SCALE GENOMIC DNA]</scope>
    <source>
        <strain evidence="2 3">J12C1-MA-4</strain>
    </source>
</reference>
<dbReference type="AlphaFoldDB" id="A0A8F6TXF4"/>
<protein>
    <submittedName>
        <fullName evidence="2">Uncharacterized protein</fullName>
    </submittedName>
</protein>
<dbReference type="Proteomes" id="UP000825009">
    <property type="component" value="Chromosome"/>
</dbReference>
<keyword evidence="3" id="KW-1185">Reference proteome</keyword>
<sequence>MPIDLNLVLLVIVVGFCLWLVLRVSRPLREEAGKLSPEQARLFHRTYRNKAARTDMPADLRPVAEASDRARSVTLAACAASAASIAAYIFIGG</sequence>
<evidence type="ECO:0000313" key="2">
    <source>
        <dbReference type="EMBL" id="QXT39512.1"/>
    </source>
</evidence>
<dbReference type="RefSeq" id="WP_219002216.1">
    <property type="nucleotide sequence ID" value="NZ_CP079194.1"/>
</dbReference>